<dbReference type="EMBL" id="QKYT01000607">
    <property type="protein sequence ID" value="RIA83022.1"/>
    <property type="molecule type" value="Genomic_DNA"/>
</dbReference>
<dbReference type="InterPro" id="IPR011009">
    <property type="entry name" value="Kinase-like_dom_sf"/>
</dbReference>
<name>A0A397SC04_9GLOM</name>
<organism evidence="1 2">
    <name type="scientific">Glomus cerebriforme</name>
    <dbReference type="NCBI Taxonomy" id="658196"/>
    <lineage>
        <taxon>Eukaryota</taxon>
        <taxon>Fungi</taxon>
        <taxon>Fungi incertae sedis</taxon>
        <taxon>Mucoromycota</taxon>
        <taxon>Glomeromycotina</taxon>
        <taxon>Glomeromycetes</taxon>
        <taxon>Glomerales</taxon>
        <taxon>Glomeraceae</taxon>
        <taxon>Glomus</taxon>
    </lineage>
</organism>
<reference evidence="1 2" key="1">
    <citation type="submission" date="2018-06" db="EMBL/GenBank/DDBJ databases">
        <title>Comparative genomics reveals the genomic features of Rhizophagus irregularis, R. cerebriforme, R. diaphanum and Gigaspora rosea, and their symbiotic lifestyle signature.</title>
        <authorList>
            <person name="Morin E."/>
            <person name="San Clemente H."/>
            <person name="Chen E.C.H."/>
            <person name="De La Providencia I."/>
            <person name="Hainaut M."/>
            <person name="Kuo A."/>
            <person name="Kohler A."/>
            <person name="Murat C."/>
            <person name="Tang N."/>
            <person name="Roy S."/>
            <person name="Loubradou J."/>
            <person name="Henrissat B."/>
            <person name="Grigoriev I.V."/>
            <person name="Corradi N."/>
            <person name="Roux C."/>
            <person name="Martin F.M."/>
        </authorList>
    </citation>
    <scope>NUCLEOTIDE SEQUENCE [LARGE SCALE GENOMIC DNA]</scope>
    <source>
        <strain evidence="1 2">DAOM 227022</strain>
    </source>
</reference>
<sequence length="104" mass="12539">MWLKLLHQAINNHPNINQFLGITECLETPIKNTHSEYQKLYENCWNEEPNLRPNIEEVYKILNKLKSQVNKDDELPPNINNNDQNETDKNIRAFEWYLKHLNCY</sequence>
<dbReference type="SUPFAM" id="SSF56112">
    <property type="entry name" value="Protein kinase-like (PK-like)"/>
    <property type="match status" value="1"/>
</dbReference>
<evidence type="ECO:0000313" key="1">
    <source>
        <dbReference type="EMBL" id="RIA83022.1"/>
    </source>
</evidence>
<proteinExistence type="predicted"/>
<dbReference type="AlphaFoldDB" id="A0A397SC04"/>
<accession>A0A397SC04</accession>
<keyword evidence="2" id="KW-1185">Reference proteome</keyword>
<evidence type="ECO:0008006" key="3">
    <source>
        <dbReference type="Google" id="ProtNLM"/>
    </source>
</evidence>
<evidence type="ECO:0000313" key="2">
    <source>
        <dbReference type="Proteomes" id="UP000265703"/>
    </source>
</evidence>
<dbReference type="Proteomes" id="UP000265703">
    <property type="component" value="Unassembled WGS sequence"/>
</dbReference>
<comment type="caution">
    <text evidence="1">The sequence shown here is derived from an EMBL/GenBank/DDBJ whole genome shotgun (WGS) entry which is preliminary data.</text>
</comment>
<gene>
    <name evidence="1" type="ORF">C1645_834446</name>
</gene>
<dbReference type="OrthoDB" id="2436700at2759"/>
<dbReference type="Gene3D" id="1.10.510.10">
    <property type="entry name" value="Transferase(Phosphotransferase) domain 1"/>
    <property type="match status" value="1"/>
</dbReference>
<protein>
    <recommendedName>
        <fullName evidence="3">Serine-threonine/tyrosine-protein kinase catalytic domain-containing protein</fullName>
    </recommendedName>
</protein>